<feature type="domain" description="Soluble ligand binding" evidence="4">
    <location>
        <begin position="144"/>
        <end position="192"/>
    </location>
</feature>
<dbReference type="InterPro" id="IPR049712">
    <property type="entry name" value="Poly_export"/>
</dbReference>
<feature type="chain" id="PRO_5020492363" evidence="2">
    <location>
        <begin position="19"/>
        <end position="258"/>
    </location>
</feature>
<dbReference type="PANTHER" id="PTHR33619">
    <property type="entry name" value="POLYSACCHARIDE EXPORT PROTEIN GFCE-RELATED"/>
    <property type="match status" value="1"/>
</dbReference>
<sequence length="258" mass="27978">MFKRLGVLVILFFSIVLSSSCGKTQKTVYFSDLDSSKVRQLNAAAFNGQLIQPDDILNITIQTVDPAATTVVNQTPAAASSGASDGISAINGFLVDEDGNVEVPVLGVVKLSGMTTTKARGVIRSIAARYYKNPTVQVRFSNFKITVLGEVNKPASYTMPNEKVTVLDAIAFAGDLTIYGKRDNILLIRDNGDKKDVIRINLNSSDLISSPYFNLKQNDVIYVEPNKARIAVNSAPTRQLITMTLSIVAVVITILSRF</sequence>
<dbReference type="Pfam" id="PF02563">
    <property type="entry name" value="Poly_export"/>
    <property type="match status" value="1"/>
</dbReference>
<evidence type="ECO:0000256" key="2">
    <source>
        <dbReference type="SAM" id="SignalP"/>
    </source>
</evidence>
<dbReference type="PANTHER" id="PTHR33619:SF3">
    <property type="entry name" value="POLYSACCHARIDE EXPORT PROTEIN GFCE-RELATED"/>
    <property type="match status" value="1"/>
</dbReference>
<dbReference type="AlphaFoldDB" id="A0A4R6SX06"/>
<dbReference type="PROSITE" id="PS51257">
    <property type="entry name" value="PROKAR_LIPOPROTEIN"/>
    <property type="match status" value="1"/>
</dbReference>
<dbReference type="OrthoDB" id="662756at2"/>
<dbReference type="EMBL" id="SNYC01000004">
    <property type="protein sequence ID" value="TDQ09981.1"/>
    <property type="molecule type" value="Genomic_DNA"/>
</dbReference>
<organism evidence="5 6">
    <name type="scientific">Pedobacter metabolipauper</name>
    <dbReference type="NCBI Taxonomy" id="425513"/>
    <lineage>
        <taxon>Bacteria</taxon>
        <taxon>Pseudomonadati</taxon>
        <taxon>Bacteroidota</taxon>
        <taxon>Sphingobacteriia</taxon>
        <taxon>Sphingobacteriales</taxon>
        <taxon>Sphingobacteriaceae</taxon>
        <taxon>Pedobacter</taxon>
    </lineage>
</organism>
<reference evidence="5 6" key="1">
    <citation type="submission" date="2019-03" db="EMBL/GenBank/DDBJ databases">
        <title>Genomic Encyclopedia of Archaeal and Bacterial Type Strains, Phase II (KMG-II): from individual species to whole genera.</title>
        <authorList>
            <person name="Goeker M."/>
        </authorList>
    </citation>
    <scope>NUCLEOTIDE SEQUENCE [LARGE SCALE GENOMIC DNA]</scope>
    <source>
        <strain evidence="5 6">DSM 19035</strain>
    </source>
</reference>
<protein>
    <submittedName>
        <fullName evidence="5">Polysaccharide export outer membrane protein</fullName>
    </submittedName>
</protein>
<dbReference type="InterPro" id="IPR003715">
    <property type="entry name" value="Poly_export_N"/>
</dbReference>
<feature type="domain" description="Polysaccharide export protein N-terminal" evidence="3">
    <location>
        <begin position="50"/>
        <end position="140"/>
    </location>
</feature>
<dbReference type="InterPro" id="IPR019554">
    <property type="entry name" value="Soluble_ligand-bd"/>
</dbReference>
<evidence type="ECO:0000259" key="4">
    <source>
        <dbReference type="Pfam" id="PF10531"/>
    </source>
</evidence>
<dbReference type="Proteomes" id="UP000295620">
    <property type="component" value="Unassembled WGS sequence"/>
</dbReference>
<dbReference type="Pfam" id="PF10531">
    <property type="entry name" value="SLBB"/>
    <property type="match status" value="1"/>
</dbReference>
<evidence type="ECO:0000313" key="5">
    <source>
        <dbReference type="EMBL" id="TDQ09981.1"/>
    </source>
</evidence>
<proteinExistence type="predicted"/>
<dbReference type="GO" id="GO:0015159">
    <property type="term" value="F:polysaccharide transmembrane transporter activity"/>
    <property type="evidence" value="ECO:0007669"/>
    <property type="project" value="InterPro"/>
</dbReference>
<evidence type="ECO:0000259" key="3">
    <source>
        <dbReference type="Pfam" id="PF02563"/>
    </source>
</evidence>
<dbReference type="Gene3D" id="3.10.560.10">
    <property type="entry name" value="Outer membrane lipoprotein wza domain like"/>
    <property type="match status" value="1"/>
</dbReference>
<feature type="signal peptide" evidence="2">
    <location>
        <begin position="1"/>
        <end position="18"/>
    </location>
</feature>
<comment type="caution">
    <text evidence="5">The sequence shown here is derived from an EMBL/GenBank/DDBJ whole genome shotgun (WGS) entry which is preliminary data.</text>
</comment>
<evidence type="ECO:0000313" key="6">
    <source>
        <dbReference type="Proteomes" id="UP000295620"/>
    </source>
</evidence>
<gene>
    <name evidence="5" type="ORF">ATK78_2140</name>
</gene>
<keyword evidence="1 2" id="KW-0732">Signal</keyword>
<name>A0A4R6SX06_9SPHI</name>
<keyword evidence="6" id="KW-1185">Reference proteome</keyword>
<accession>A0A4R6SX06</accession>
<evidence type="ECO:0000256" key="1">
    <source>
        <dbReference type="ARBA" id="ARBA00022729"/>
    </source>
</evidence>